<sequence>MITEQDIKHLKRCVELAESALEEGNQPFGSILVSEDGNVLFEDYNRISSGDDTQHPEFSIARYAAEHLSKEERARAIVYTSGEHCPMCSAAHGWVGLGKIIYASSSNQLAQWLHELNVAPSPVRNLSIEEVVKGIEVEGPVPELAEEVRKLHVRLHKK</sequence>
<reference evidence="2 3" key="1">
    <citation type="submission" date="2015-11" db="EMBL/GenBank/DDBJ databases">
        <title>Bacillus caseinolyticus sp nov.</title>
        <authorList>
            <person name="Dastager S.G."/>
            <person name="Mawlankar R."/>
        </authorList>
    </citation>
    <scope>NUCLEOTIDE SEQUENCE [LARGE SCALE GENOMIC DNA]</scope>
    <source>
        <strain evidence="2 3">SGD-V-76</strain>
    </source>
</reference>
<dbReference type="CDD" id="cd01285">
    <property type="entry name" value="nucleoside_deaminase"/>
    <property type="match status" value="1"/>
</dbReference>
<evidence type="ECO:0000313" key="3">
    <source>
        <dbReference type="Proteomes" id="UP000053681"/>
    </source>
</evidence>
<dbReference type="PANTHER" id="PTHR11079">
    <property type="entry name" value="CYTOSINE DEAMINASE FAMILY MEMBER"/>
    <property type="match status" value="1"/>
</dbReference>
<keyword evidence="3" id="KW-1185">Reference proteome</keyword>
<dbReference type="Pfam" id="PF00383">
    <property type="entry name" value="dCMP_cyt_deam_1"/>
    <property type="match status" value="1"/>
</dbReference>
<dbReference type="RefSeq" id="WP_061785755.1">
    <property type="nucleotide sequence ID" value="NZ_KQ758651.1"/>
</dbReference>
<dbReference type="EMBL" id="LNQP01000035">
    <property type="protein sequence ID" value="KSU87791.1"/>
    <property type="molecule type" value="Genomic_DNA"/>
</dbReference>
<dbReference type="InterPro" id="IPR002125">
    <property type="entry name" value="CMP_dCMP_dom"/>
</dbReference>
<dbReference type="GO" id="GO:0003824">
    <property type="term" value="F:catalytic activity"/>
    <property type="evidence" value="ECO:0007669"/>
    <property type="project" value="InterPro"/>
</dbReference>
<dbReference type="SUPFAM" id="SSF53927">
    <property type="entry name" value="Cytidine deaminase-like"/>
    <property type="match status" value="1"/>
</dbReference>
<protein>
    <submittedName>
        <fullName evidence="2">Cytidine deaminase</fullName>
    </submittedName>
</protein>
<name>A0A0V8JLC0_9BACI</name>
<feature type="domain" description="CMP/dCMP-type deaminase" evidence="1">
    <location>
        <begin position="4"/>
        <end position="113"/>
    </location>
</feature>
<dbReference type="GeneID" id="93681927"/>
<dbReference type="PROSITE" id="PS51747">
    <property type="entry name" value="CYT_DCMP_DEAMINASES_2"/>
    <property type="match status" value="1"/>
</dbReference>
<evidence type="ECO:0000259" key="1">
    <source>
        <dbReference type="PROSITE" id="PS51747"/>
    </source>
</evidence>
<organism evidence="2 3">
    <name type="scientific">Priestia veravalensis</name>
    <dbReference type="NCBI Taxonomy" id="1414648"/>
    <lineage>
        <taxon>Bacteria</taxon>
        <taxon>Bacillati</taxon>
        <taxon>Bacillota</taxon>
        <taxon>Bacilli</taxon>
        <taxon>Bacillales</taxon>
        <taxon>Bacillaceae</taxon>
        <taxon>Priestia</taxon>
    </lineage>
</organism>
<proteinExistence type="predicted"/>
<dbReference type="InterPro" id="IPR016193">
    <property type="entry name" value="Cytidine_deaminase-like"/>
</dbReference>
<gene>
    <name evidence="2" type="ORF">AS180_11280</name>
</gene>
<dbReference type="Gene3D" id="3.40.140.10">
    <property type="entry name" value="Cytidine Deaminase, domain 2"/>
    <property type="match status" value="1"/>
</dbReference>
<dbReference type="FunFam" id="3.40.140.10:FF:000051">
    <property type="entry name" value="Nucleoside deaminase"/>
    <property type="match status" value="1"/>
</dbReference>
<dbReference type="AlphaFoldDB" id="A0A0V8JLC0"/>
<dbReference type="Proteomes" id="UP000053681">
    <property type="component" value="Unassembled WGS sequence"/>
</dbReference>
<evidence type="ECO:0000313" key="2">
    <source>
        <dbReference type="EMBL" id="KSU87791.1"/>
    </source>
</evidence>
<accession>A0A0V8JLC0</accession>
<comment type="caution">
    <text evidence="2">The sequence shown here is derived from an EMBL/GenBank/DDBJ whole genome shotgun (WGS) entry which is preliminary data.</text>
</comment>
<dbReference type="PANTHER" id="PTHR11079:SF179">
    <property type="entry name" value="TRNA(ADENINE(34)) DEAMINASE, CHLOROPLASTIC"/>
    <property type="match status" value="1"/>
</dbReference>